<name>A0AA94PVE3_9BACT</name>
<dbReference type="Gene3D" id="1.10.260.40">
    <property type="entry name" value="lambda repressor-like DNA-binding domains"/>
    <property type="match status" value="1"/>
</dbReference>
<dbReference type="InterPro" id="IPR011006">
    <property type="entry name" value="CheY-like_superfamily"/>
</dbReference>
<dbReference type="Gene3D" id="3.40.50.2300">
    <property type="match status" value="1"/>
</dbReference>
<dbReference type="PROSITE" id="PS50110">
    <property type="entry name" value="RESPONSE_REGULATORY"/>
    <property type="match status" value="1"/>
</dbReference>
<dbReference type="PANTHER" id="PTHR45339:SF1">
    <property type="entry name" value="HYBRID SIGNAL TRANSDUCTION HISTIDINE KINASE J"/>
    <property type="match status" value="1"/>
</dbReference>
<feature type="domain" description="Response regulatory" evidence="4">
    <location>
        <begin position="512"/>
        <end position="630"/>
    </location>
</feature>
<dbReference type="PANTHER" id="PTHR45339">
    <property type="entry name" value="HYBRID SIGNAL TRANSDUCTION HISTIDINE KINASE J"/>
    <property type="match status" value="1"/>
</dbReference>
<evidence type="ECO:0000313" key="7">
    <source>
        <dbReference type="Proteomes" id="UP000295506"/>
    </source>
</evidence>
<sequence length="636" mass="69513">MITFGDYIRNKRLELLEGDKAYSLRQVSQRIGVEPSYLSKIERGLPVTLSEEKIVALAGELGIDADYLLALGGKISDDVQRIIKNRPELFARIVREMQRMPDAVIEEKTFFQSMAATLDRLHDLASIGAFRFPANGEAAFWTEQVPRILGLAPDTPPSLAAIGSGLAAESAERLLRVTGEHLSGYGAYRCEVRTLTNPPATLLVWGCAEDAGSGPVHLGIVQDVTHYAALRDQIRSARDELQLKVDEQHTEIATSIRKLNEEIRRRHLLEINLQVVNRKIARQAKEQKLFFRKHAFELRSLMTRLDPAGGGAQSDGGMKPAIDRILPKIDDLGDFLTDPEAIVPTLADTDVHRLLEDVRSAFAFDAEEAGLSLITAVSPSLPAMVRTDERRLRQMLTALMELFVANTEWGAVQLSACVSPGPEGRLVLSVSAPSAKVPVDETLFSADPGDGDDRLSLSGPVRMVAPLTRLLDGDLTVNHTPGAGGSVVLSLPFEEGSGQEPAAIPGDKVSRAALVVEDAPYNRLFARRAMERTGFEVAEAVSGAEAEARLRERRFDVILLDIQLPDIDGTELAKALRADRESPNRETPVIAVTAHADLSDQDEFLRAGIDGIVTKPYEMEDLVAEVARLLADRPQS</sequence>
<dbReference type="Pfam" id="PF00072">
    <property type="entry name" value="Response_reg"/>
    <property type="match status" value="1"/>
</dbReference>
<evidence type="ECO:0000256" key="2">
    <source>
        <dbReference type="ARBA" id="ARBA00023012"/>
    </source>
</evidence>
<dbReference type="Pfam" id="PF01381">
    <property type="entry name" value="HTH_3"/>
    <property type="match status" value="1"/>
</dbReference>
<evidence type="ECO:0000259" key="4">
    <source>
        <dbReference type="PROSITE" id="PS50110"/>
    </source>
</evidence>
<dbReference type="Gene3D" id="3.30.565.10">
    <property type="entry name" value="Histidine kinase-like ATPase, C-terminal domain"/>
    <property type="match status" value="1"/>
</dbReference>
<keyword evidence="1 3" id="KW-0597">Phosphoprotein</keyword>
<dbReference type="SMART" id="SM00530">
    <property type="entry name" value="HTH_XRE"/>
    <property type="match status" value="1"/>
</dbReference>
<feature type="modified residue" description="4-aspartylphosphate" evidence="3">
    <location>
        <position position="561"/>
    </location>
</feature>
<accession>A0AA94PVE3</accession>
<dbReference type="InterPro" id="IPR001789">
    <property type="entry name" value="Sig_transdc_resp-reg_receiver"/>
</dbReference>
<dbReference type="SUPFAM" id="SSF52172">
    <property type="entry name" value="CheY-like"/>
    <property type="match status" value="1"/>
</dbReference>
<evidence type="ECO:0000256" key="1">
    <source>
        <dbReference type="ARBA" id="ARBA00022553"/>
    </source>
</evidence>
<dbReference type="InterPro" id="IPR036890">
    <property type="entry name" value="HATPase_C_sf"/>
</dbReference>
<dbReference type="PROSITE" id="PS50943">
    <property type="entry name" value="HTH_CROC1"/>
    <property type="match status" value="1"/>
</dbReference>
<dbReference type="InterPro" id="IPR001387">
    <property type="entry name" value="Cro/C1-type_HTH"/>
</dbReference>
<dbReference type="SUPFAM" id="SSF47413">
    <property type="entry name" value="lambda repressor-like DNA-binding domains"/>
    <property type="match status" value="1"/>
</dbReference>
<dbReference type="CDD" id="cd17546">
    <property type="entry name" value="REC_hyHK_CKI1_RcsC-like"/>
    <property type="match status" value="1"/>
</dbReference>
<dbReference type="AlphaFoldDB" id="A0AA94PVE3"/>
<dbReference type="RefSeq" id="WP_133987159.1">
    <property type="nucleotide sequence ID" value="NZ_CP014206.1"/>
</dbReference>
<protein>
    <submittedName>
        <fullName evidence="6">Helix-turn-helix protein</fullName>
    </submittedName>
</protein>
<proteinExistence type="predicted"/>
<dbReference type="InterPro" id="IPR010982">
    <property type="entry name" value="Lambda_DNA-bd_dom_sf"/>
</dbReference>
<organism evidence="6 7">
    <name type="scientific">Pseudodesulfovibrio indicus</name>
    <dbReference type="NCBI Taxonomy" id="1716143"/>
    <lineage>
        <taxon>Bacteria</taxon>
        <taxon>Pseudomonadati</taxon>
        <taxon>Thermodesulfobacteriota</taxon>
        <taxon>Desulfovibrionia</taxon>
        <taxon>Desulfovibrionales</taxon>
        <taxon>Desulfovibrionaceae</taxon>
    </lineage>
</organism>
<gene>
    <name evidence="6" type="ORF">EDC59_102302</name>
</gene>
<evidence type="ECO:0000313" key="6">
    <source>
        <dbReference type="EMBL" id="TDT90869.1"/>
    </source>
</evidence>
<dbReference type="GO" id="GO:0003677">
    <property type="term" value="F:DNA binding"/>
    <property type="evidence" value="ECO:0007669"/>
    <property type="project" value="InterPro"/>
</dbReference>
<feature type="domain" description="HTH cro/C1-type" evidence="5">
    <location>
        <begin position="22"/>
        <end position="68"/>
    </location>
</feature>
<evidence type="ECO:0000259" key="5">
    <source>
        <dbReference type="PROSITE" id="PS50943"/>
    </source>
</evidence>
<dbReference type="Proteomes" id="UP000295506">
    <property type="component" value="Unassembled WGS sequence"/>
</dbReference>
<comment type="caution">
    <text evidence="6">The sequence shown here is derived from an EMBL/GenBank/DDBJ whole genome shotgun (WGS) entry which is preliminary data.</text>
</comment>
<dbReference type="SMART" id="SM00448">
    <property type="entry name" value="REC"/>
    <property type="match status" value="1"/>
</dbReference>
<dbReference type="SUPFAM" id="SSF55874">
    <property type="entry name" value="ATPase domain of HSP90 chaperone/DNA topoisomerase II/histidine kinase"/>
    <property type="match status" value="1"/>
</dbReference>
<dbReference type="CDD" id="cd00093">
    <property type="entry name" value="HTH_XRE"/>
    <property type="match status" value="1"/>
</dbReference>
<keyword evidence="2" id="KW-0902">Two-component regulatory system</keyword>
<evidence type="ECO:0000256" key="3">
    <source>
        <dbReference type="PROSITE-ProRule" id="PRU00169"/>
    </source>
</evidence>
<reference evidence="6 7" key="1">
    <citation type="submission" date="2019-03" db="EMBL/GenBank/DDBJ databases">
        <title>Genomic Encyclopedia of Type Strains, Phase IV (KMG-IV): sequencing the most valuable type-strain genomes for metagenomic binning, comparative biology and taxonomic classification.</title>
        <authorList>
            <person name="Goeker M."/>
        </authorList>
    </citation>
    <scope>NUCLEOTIDE SEQUENCE [LARGE SCALE GENOMIC DNA]</scope>
    <source>
        <strain evidence="6 7">DSM 101483</strain>
    </source>
</reference>
<dbReference type="EMBL" id="SOBK01000002">
    <property type="protein sequence ID" value="TDT90869.1"/>
    <property type="molecule type" value="Genomic_DNA"/>
</dbReference>
<dbReference type="GO" id="GO:0000160">
    <property type="term" value="P:phosphorelay signal transduction system"/>
    <property type="evidence" value="ECO:0007669"/>
    <property type="project" value="UniProtKB-KW"/>
</dbReference>